<keyword evidence="2" id="KW-0472">Membrane</keyword>
<dbReference type="AlphaFoldDB" id="A0A5C3N1R9"/>
<gene>
    <name evidence="3" type="ORF">OE88DRAFT_1659696</name>
</gene>
<dbReference type="Proteomes" id="UP000305948">
    <property type="component" value="Unassembled WGS sequence"/>
</dbReference>
<keyword evidence="4" id="KW-1185">Reference proteome</keyword>
<evidence type="ECO:0000313" key="4">
    <source>
        <dbReference type="Proteomes" id="UP000305948"/>
    </source>
</evidence>
<proteinExistence type="predicted"/>
<evidence type="ECO:0000313" key="3">
    <source>
        <dbReference type="EMBL" id="TFK51584.1"/>
    </source>
</evidence>
<keyword evidence="2" id="KW-0812">Transmembrane</keyword>
<keyword evidence="2" id="KW-1133">Transmembrane helix</keyword>
<feature type="transmembrane region" description="Helical" evidence="2">
    <location>
        <begin position="12"/>
        <end position="44"/>
    </location>
</feature>
<evidence type="ECO:0000256" key="2">
    <source>
        <dbReference type="SAM" id="Phobius"/>
    </source>
</evidence>
<protein>
    <submittedName>
        <fullName evidence="3">Uncharacterized protein</fullName>
    </submittedName>
</protein>
<feature type="region of interest" description="Disordered" evidence="1">
    <location>
        <begin position="48"/>
        <end position="71"/>
    </location>
</feature>
<dbReference type="EMBL" id="ML213511">
    <property type="protein sequence ID" value="TFK51584.1"/>
    <property type="molecule type" value="Genomic_DNA"/>
</dbReference>
<organism evidence="3 4">
    <name type="scientific">Heliocybe sulcata</name>
    <dbReference type="NCBI Taxonomy" id="5364"/>
    <lineage>
        <taxon>Eukaryota</taxon>
        <taxon>Fungi</taxon>
        <taxon>Dikarya</taxon>
        <taxon>Basidiomycota</taxon>
        <taxon>Agaricomycotina</taxon>
        <taxon>Agaricomycetes</taxon>
        <taxon>Gloeophyllales</taxon>
        <taxon>Gloeophyllaceae</taxon>
        <taxon>Heliocybe</taxon>
    </lineage>
</organism>
<name>A0A5C3N1R9_9AGAM</name>
<accession>A0A5C3N1R9</accession>
<reference evidence="3 4" key="1">
    <citation type="journal article" date="2019" name="Nat. Ecol. Evol.">
        <title>Megaphylogeny resolves global patterns of mushroom evolution.</title>
        <authorList>
            <person name="Varga T."/>
            <person name="Krizsan K."/>
            <person name="Foldi C."/>
            <person name="Dima B."/>
            <person name="Sanchez-Garcia M."/>
            <person name="Sanchez-Ramirez S."/>
            <person name="Szollosi G.J."/>
            <person name="Szarkandi J.G."/>
            <person name="Papp V."/>
            <person name="Albert L."/>
            <person name="Andreopoulos W."/>
            <person name="Angelini C."/>
            <person name="Antonin V."/>
            <person name="Barry K.W."/>
            <person name="Bougher N.L."/>
            <person name="Buchanan P."/>
            <person name="Buyck B."/>
            <person name="Bense V."/>
            <person name="Catcheside P."/>
            <person name="Chovatia M."/>
            <person name="Cooper J."/>
            <person name="Damon W."/>
            <person name="Desjardin D."/>
            <person name="Finy P."/>
            <person name="Geml J."/>
            <person name="Haridas S."/>
            <person name="Hughes K."/>
            <person name="Justo A."/>
            <person name="Karasinski D."/>
            <person name="Kautmanova I."/>
            <person name="Kiss B."/>
            <person name="Kocsube S."/>
            <person name="Kotiranta H."/>
            <person name="LaButti K.M."/>
            <person name="Lechner B.E."/>
            <person name="Liimatainen K."/>
            <person name="Lipzen A."/>
            <person name="Lukacs Z."/>
            <person name="Mihaltcheva S."/>
            <person name="Morgado L.N."/>
            <person name="Niskanen T."/>
            <person name="Noordeloos M.E."/>
            <person name="Ohm R.A."/>
            <person name="Ortiz-Santana B."/>
            <person name="Ovrebo C."/>
            <person name="Racz N."/>
            <person name="Riley R."/>
            <person name="Savchenko A."/>
            <person name="Shiryaev A."/>
            <person name="Soop K."/>
            <person name="Spirin V."/>
            <person name="Szebenyi C."/>
            <person name="Tomsovsky M."/>
            <person name="Tulloss R.E."/>
            <person name="Uehling J."/>
            <person name="Grigoriev I.V."/>
            <person name="Vagvolgyi C."/>
            <person name="Papp T."/>
            <person name="Martin F.M."/>
            <person name="Miettinen O."/>
            <person name="Hibbett D.S."/>
            <person name="Nagy L.G."/>
        </authorList>
    </citation>
    <scope>NUCLEOTIDE SEQUENCE [LARGE SCALE GENOMIC DNA]</scope>
    <source>
        <strain evidence="3 4">OMC1185</strain>
    </source>
</reference>
<sequence>MSFRLVMVVWSIGALLFSLVFTLIKLSLGVLFIGAVVFVCWMWIESHRTGGADGHQPAEPTGTASTSREVEPTVLFNVEPKDLEEGVSVPLGPSVGEVV</sequence>
<evidence type="ECO:0000256" key="1">
    <source>
        <dbReference type="SAM" id="MobiDB-lite"/>
    </source>
</evidence>